<organism evidence="2 3">
    <name type="scientific">Planobispora longispora</name>
    <dbReference type="NCBI Taxonomy" id="28887"/>
    <lineage>
        <taxon>Bacteria</taxon>
        <taxon>Bacillati</taxon>
        <taxon>Actinomycetota</taxon>
        <taxon>Actinomycetes</taxon>
        <taxon>Streptosporangiales</taxon>
        <taxon>Streptosporangiaceae</taxon>
        <taxon>Planobispora</taxon>
    </lineage>
</organism>
<dbReference type="EMBL" id="BOOH01000014">
    <property type="protein sequence ID" value="GIH75185.1"/>
    <property type="molecule type" value="Genomic_DNA"/>
</dbReference>
<dbReference type="AlphaFoldDB" id="A0A8J3W483"/>
<keyword evidence="1" id="KW-0812">Transmembrane</keyword>
<protein>
    <submittedName>
        <fullName evidence="2">Uncharacterized protein</fullName>
    </submittedName>
</protein>
<accession>A0A8J3W483</accession>
<evidence type="ECO:0000313" key="2">
    <source>
        <dbReference type="EMBL" id="GIH75185.1"/>
    </source>
</evidence>
<name>A0A8J3W483_9ACTN</name>
<comment type="caution">
    <text evidence="2">The sequence shown here is derived from an EMBL/GenBank/DDBJ whole genome shotgun (WGS) entry which is preliminary data.</text>
</comment>
<feature type="transmembrane region" description="Helical" evidence="1">
    <location>
        <begin position="37"/>
        <end position="55"/>
    </location>
</feature>
<dbReference type="RefSeq" id="WP_203889883.1">
    <property type="nucleotide sequence ID" value="NZ_BOOH01000014.1"/>
</dbReference>
<proteinExistence type="predicted"/>
<feature type="transmembrane region" description="Helical" evidence="1">
    <location>
        <begin position="67"/>
        <end position="96"/>
    </location>
</feature>
<feature type="transmembrane region" description="Helical" evidence="1">
    <location>
        <begin position="116"/>
        <end position="139"/>
    </location>
</feature>
<dbReference type="Proteomes" id="UP000616724">
    <property type="component" value="Unassembled WGS sequence"/>
</dbReference>
<keyword evidence="1" id="KW-1133">Transmembrane helix</keyword>
<keyword evidence="1" id="KW-0472">Membrane</keyword>
<evidence type="ECO:0000313" key="3">
    <source>
        <dbReference type="Proteomes" id="UP000616724"/>
    </source>
</evidence>
<reference evidence="2 3" key="1">
    <citation type="submission" date="2021-01" db="EMBL/GenBank/DDBJ databases">
        <title>Whole genome shotgun sequence of Planobispora longispora NBRC 13918.</title>
        <authorList>
            <person name="Komaki H."/>
            <person name="Tamura T."/>
        </authorList>
    </citation>
    <scope>NUCLEOTIDE SEQUENCE [LARGE SCALE GENOMIC DNA]</scope>
    <source>
        <strain evidence="2 3">NBRC 13918</strain>
    </source>
</reference>
<sequence length="199" mass="20662">MNPRVPFIAAPLLVLAYGVIRIIDGLDGSRGPGPAWTTGHLAFIAALVLFVPIFWQMRRMAGRDTIATVSAVTGLAGGAAFLAQFTIDIVVGFMAADHAAMGVLFDRVQSVPGVSPVVYVAGPALFCVGQLALAVRLALLGRVKAWVPALVLAYSLLPFIDKDLIPLGAVCLLVSFIPLARQAAAPVPVTAPASAPVRA</sequence>
<gene>
    <name evidence="2" type="ORF">Plo01_16140</name>
</gene>
<keyword evidence="3" id="KW-1185">Reference proteome</keyword>
<evidence type="ECO:0000256" key="1">
    <source>
        <dbReference type="SAM" id="Phobius"/>
    </source>
</evidence>